<gene>
    <name evidence="2" type="ORF">FLP23_07915</name>
</gene>
<feature type="domain" description="Multi-ubiquitin" evidence="1">
    <location>
        <begin position="13"/>
        <end position="80"/>
    </location>
</feature>
<dbReference type="OrthoDB" id="256126at2"/>
<dbReference type="InterPro" id="IPR027802">
    <property type="entry name" value="Multi-ubiquitin_dom"/>
</dbReference>
<sequence length="86" mass="9508">MHAEKTDKPKKLVTVIINSRPFELEKDDISFEELVALAFPNGAGDNPQYRVSYRRGHGNKSGTLAAGESVKVKEGMVFDVDVTNRS</sequence>
<evidence type="ECO:0000313" key="3">
    <source>
        <dbReference type="Proteomes" id="UP000322159"/>
    </source>
</evidence>
<keyword evidence="3" id="KW-1185">Reference proteome</keyword>
<dbReference type="AlphaFoldDB" id="A0A5C1YDP4"/>
<dbReference type="KEGG" id="lyk:FLP23_07915"/>
<dbReference type="EMBL" id="CP043504">
    <property type="protein sequence ID" value="QEO10832.1"/>
    <property type="molecule type" value="Genomic_DNA"/>
</dbReference>
<protein>
    <recommendedName>
        <fullName evidence="1">Multi-ubiquitin domain-containing protein</fullName>
    </recommendedName>
</protein>
<organism evidence="2 3">
    <name type="scientific">Protaetiibacter larvae</name>
    <dbReference type="NCBI Taxonomy" id="2592654"/>
    <lineage>
        <taxon>Bacteria</taxon>
        <taxon>Bacillati</taxon>
        <taxon>Actinomycetota</taxon>
        <taxon>Actinomycetes</taxon>
        <taxon>Micrococcales</taxon>
        <taxon>Microbacteriaceae</taxon>
        <taxon>Protaetiibacter</taxon>
    </lineage>
</organism>
<dbReference type="Proteomes" id="UP000322159">
    <property type="component" value="Chromosome"/>
</dbReference>
<proteinExistence type="predicted"/>
<evidence type="ECO:0000259" key="1">
    <source>
        <dbReference type="Pfam" id="PF14452"/>
    </source>
</evidence>
<reference evidence="2 3" key="1">
    <citation type="submission" date="2019-09" db="EMBL/GenBank/DDBJ databases">
        <title>Genome sequencing of strain KACC 19322.</title>
        <authorList>
            <person name="Heo J."/>
            <person name="Kim S.-J."/>
            <person name="Kim J.-S."/>
            <person name="Hong S.-B."/>
            <person name="Kwon S.-W."/>
        </authorList>
    </citation>
    <scope>NUCLEOTIDE SEQUENCE [LARGE SCALE GENOMIC DNA]</scope>
    <source>
        <strain evidence="2 3">KACC 19322</strain>
    </source>
</reference>
<evidence type="ECO:0000313" key="2">
    <source>
        <dbReference type="EMBL" id="QEO10832.1"/>
    </source>
</evidence>
<accession>A0A5C1YDP4</accession>
<name>A0A5C1YDP4_9MICO</name>
<dbReference type="Pfam" id="PF14452">
    <property type="entry name" value="Multi_ubiq"/>
    <property type="match status" value="1"/>
</dbReference>